<dbReference type="EMBL" id="CP002372">
    <property type="protein sequence ID" value="ADT83202.1"/>
    <property type="molecule type" value="Genomic_DNA"/>
</dbReference>
<dbReference type="AlphaFoldDB" id="F0LI48"/>
<dbReference type="InterPro" id="IPR043519">
    <property type="entry name" value="NT_sf"/>
</dbReference>
<dbReference type="eggNOG" id="arCOG01201">
    <property type="taxonomic scope" value="Archaea"/>
</dbReference>
<evidence type="ECO:0000256" key="1">
    <source>
        <dbReference type="ARBA" id="ARBA00038248"/>
    </source>
</evidence>
<dbReference type="InterPro" id="IPR052226">
    <property type="entry name" value="UPF0332_toxin"/>
</dbReference>
<dbReference type="RefSeq" id="WP_013466500.1">
    <property type="nucleotide sequence ID" value="NC_014804.1"/>
</dbReference>
<dbReference type="InterPro" id="IPR007842">
    <property type="entry name" value="HEPN_dom"/>
</dbReference>
<accession>F0LI48</accession>
<dbReference type="eggNOG" id="arCOG02123">
    <property type="taxonomic scope" value="Archaea"/>
</dbReference>
<evidence type="ECO:0008006" key="6">
    <source>
        <dbReference type="Google" id="ProtNLM"/>
    </source>
</evidence>
<dbReference type="Gene3D" id="1.20.120.330">
    <property type="entry name" value="Nucleotidyltransferases domain 2"/>
    <property type="match status" value="1"/>
</dbReference>
<proteinExistence type="inferred from homology"/>
<evidence type="ECO:0000313" key="5">
    <source>
        <dbReference type="Proteomes" id="UP000007478"/>
    </source>
</evidence>
<dbReference type="PANTHER" id="PTHR36565:SF5">
    <property type="entry name" value="TOXIN MJ0605-RELATED"/>
    <property type="match status" value="1"/>
</dbReference>
<evidence type="ECO:0000259" key="3">
    <source>
        <dbReference type="Pfam" id="PF05168"/>
    </source>
</evidence>
<dbReference type="SUPFAM" id="SSF81301">
    <property type="entry name" value="Nucleotidyltransferase"/>
    <property type="match status" value="1"/>
</dbReference>
<organism evidence="4 5">
    <name type="scientific">Thermococcus barophilus (strain DSM 11836 / MP)</name>
    <dbReference type="NCBI Taxonomy" id="391623"/>
    <lineage>
        <taxon>Archaea</taxon>
        <taxon>Methanobacteriati</taxon>
        <taxon>Methanobacteriota</taxon>
        <taxon>Thermococci</taxon>
        <taxon>Thermococcales</taxon>
        <taxon>Thermococcaceae</taxon>
        <taxon>Thermococcus</taxon>
    </lineage>
</organism>
<feature type="domain" description="HEPN" evidence="3">
    <location>
        <begin position="9"/>
        <end position="122"/>
    </location>
</feature>
<keyword evidence="5" id="KW-1185">Reference proteome</keyword>
<dbReference type="Pfam" id="PF05168">
    <property type="entry name" value="HEPN"/>
    <property type="match status" value="1"/>
</dbReference>
<dbReference type="Pfam" id="PF01909">
    <property type="entry name" value="NTP_transf_2"/>
    <property type="match status" value="1"/>
</dbReference>
<comment type="similarity">
    <text evidence="1">Belongs to the UPF0332 family.</text>
</comment>
<sequence>MSISEEIKLHIKLAEEELAPANALLELGYYRDAISRAYYSMFHAAKALLLTKGINPKKHSGVVKMFGLHFVTEGFVEETYAKAFNRAFALRSRADYDIYYSPANEEAREIVESAEAFLERVKSALEMISDEEKALEAFLEELKGKFGDRIEEIIIFGSYVRGDYDEESDIDVMIVGNVSFDEIINISTKVLLKYGELISPIIISPEEFRRRNDSFIKTVKREGIKV</sequence>
<name>F0LI48_THEBM</name>
<dbReference type="PATRIC" id="fig|391623.17.peg.225"/>
<reference evidence="4 5" key="1">
    <citation type="journal article" date="2011" name="J. Bacteriol.">
        <title>Complete genome sequence of the hyperthermophilic, piezophilic, heterotrophic, and carboxydotrophic archaeon Thermococcus barophilus MP.</title>
        <authorList>
            <person name="Vannier P."/>
            <person name="Marteinsson V.T."/>
            <person name="Fridjonsson O.H."/>
            <person name="Oger P."/>
            <person name="Jebbar M."/>
        </authorList>
    </citation>
    <scope>NUCLEOTIDE SEQUENCE [LARGE SCALE GENOMIC DNA]</scope>
    <source>
        <strain evidence="5">DSM 11836 / MP</strain>
    </source>
</reference>
<dbReference type="Gene3D" id="3.30.460.10">
    <property type="entry name" value="Beta Polymerase, domain 2"/>
    <property type="match status" value="1"/>
</dbReference>
<dbReference type="CDD" id="cd05403">
    <property type="entry name" value="NT_KNTase_like"/>
    <property type="match status" value="1"/>
</dbReference>
<dbReference type="HOGENOM" id="CLU_1131646_0_0_2"/>
<protein>
    <recommendedName>
        <fullName evidence="6">HEPN domain-containing protein</fullName>
    </recommendedName>
</protein>
<feature type="domain" description="Polymerase nucleotidyl transferase" evidence="2">
    <location>
        <begin position="136"/>
        <end position="219"/>
    </location>
</feature>
<evidence type="ECO:0000313" key="4">
    <source>
        <dbReference type="EMBL" id="ADT83202.1"/>
    </source>
</evidence>
<dbReference type="InterPro" id="IPR002934">
    <property type="entry name" value="Polymerase_NTP_transf_dom"/>
</dbReference>
<evidence type="ECO:0000259" key="2">
    <source>
        <dbReference type="Pfam" id="PF01909"/>
    </source>
</evidence>
<dbReference type="KEGG" id="tba:TERMP_00225"/>
<dbReference type="GO" id="GO:0016779">
    <property type="term" value="F:nucleotidyltransferase activity"/>
    <property type="evidence" value="ECO:0007669"/>
    <property type="project" value="InterPro"/>
</dbReference>
<dbReference type="PANTHER" id="PTHR36565">
    <property type="entry name" value="UPF0332 PROTEIN TM_1000"/>
    <property type="match status" value="1"/>
</dbReference>
<dbReference type="GeneID" id="84207665"/>
<gene>
    <name evidence="4" type="ordered locus">TERMP_00225</name>
</gene>
<dbReference type="Proteomes" id="UP000007478">
    <property type="component" value="Chromosome"/>
</dbReference>